<dbReference type="OrthoDB" id="6093671at2759"/>
<comment type="similarity">
    <text evidence="2 10">Belongs to the class I-like SAM-binding methyltransferase superfamily. RsmB/NOP family.</text>
</comment>
<feature type="compositionally biased region" description="Polar residues" evidence="11">
    <location>
        <begin position="958"/>
        <end position="971"/>
    </location>
</feature>
<dbReference type="InterPro" id="IPR029063">
    <property type="entry name" value="SAM-dependent_MTases_sf"/>
</dbReference>
<feature type="domain" description="SAM-dependent MTase RsmB/NOP-type" evidence="12">
    <location>
        <begin position="422"/>
        <end position="827"/>
    </location>
</feature>
<sequence length="1236" mass="139337">MLSMTLQLPLYFPSSCSVLSRRPLTRLTTCAFSHIKSQVLVFAPSHGSSNSSFALRLLYAIRKFFDLASLIMERFSTLPAELRQLIWEFAVPARVVEIGEPCDPDILPEKDLRRAWILNRKYPAIAHVCWESRRIALAKFKLPKGLAVGADCMTDARWWWKSTDIIHFNAPEIITFTQRRRLEDNLLDLTNCHILCKKVSISADVVRPFLRFRTRPDIQQSLVWEVLASMKKCIISLHTVCIRATNEQARELGLFGNGDEPAQLIDPFDKAAIERFRQLWMNTKQEVSSVKFFDTIDTERFTFRVERWLAEVAADYIDFKWISPPFPTPGPQVVTEALRRYPSQRHSPDTKQYLVESPTLELRIMFRLCPPAVVDPGGKGRGGGGGSGRTRSQWQDITRENEKFERYYNEPEFLPEEEKEVFWATMRKDLPNSFRFTGSRGHALAVQQRLKDHHIPEITSIKYEDEFVEPPRPVSWYPDQLAWSMTTPKNVIRRFAPFSQFQKFLVAETDVGNISRQEVVSMIPPLLIDARPGMTVLDMCAAPGSKSAQLMELLHAGEEDAIVQVTEQIKSGTAGPEPLGPQGLNDDGRSTGLLIANDSDYKRAHMLIHQMKRLSSPNLIVTNHDATMFPSIKLPPLPTADGSKPKNRYLKFDRILADVPCSGDGTARKNVGVWKDWTPGNAIGLYSTQSRILVRALQMLKVGGRVVYSTCSLNPVENEAVVASAIERCGGAANVKIIDCSQELPGLKRSSGLKNWKVMDREGRMWNNWQEIEDHRDQEGINGLARLAEGMFAPTGETANLPLDRCMRVYPHQQDTGGFFITVLEKTSEIKAKPESSNVIPKASVAALAAELDSKKNEVDGKPLEKLESLDELVTPDQQAQEELAKNATVAEAAHQLPYSATLDASTPVSPMKRDADDLEEEIPAKRTKLHDGSEVLVGDRPIHAPAPAVGTGIDTPVDSTPAASAPTTQPFKKRGPRQEEPFKYLDPNHEELLPIYEFYKLSERFPRDRFMVRNAEGLPTRTVYYTSALGRDILTCNEGQGLKFVHCGVKMFVKQDAQRENVCRWRVQTDGLKIVEPWLGPERSVILTKRDTLRRLLVEMFPKVNDDGWKSLGEIGEQVKDIPMGCSILRVQATGEEDGLPEAMVLPLWRSLHSLNLMLPKEERRAMLLRIFNDSTPLINTTQKQGAKTEPTAEAEEVALMEENVEVGQEAQDDVDDRETYTKDGDEEDRFNTTV</sequence>
<feature type="binding site" evidence="10">
    <location>
        <position position="658"/>
    </location>
    <ligand>
        <name>S-adenosyl-L-methionine</name>
        <dbReference type="ChEBI" id="CHEBI:59789"/>
    </ligand>
</feature>
<feature type="region of interest" description="Disordered" evidence="11">
    <location>
        <begin position="1205"/>
        <end position="1236"/>
    </location>
</feature>
<dbReference type="GO" id="GO:0016428">
    <property type="term" value="F:tRNA (cytidine-5-)-methyltransferase activity"/>
    <property type="evidence" value="ECO:0007669"/>
    <property type="project" value="InterPro"/>
</dbReference>
<dbReference type="Pfam" id="PF01189">
    <property type="entry name" value="Methyltr_RsmB-F"/>
    <property type="match status" value="1"/>
</dbReference>
<dbReference type="InterPro" id="IPR057285">
    <property type="entry name" value="Pre-PUA_NSUN2"/>
</dbReference>
<organism evidence="13 14">
    <name type="scientific">Penicillium italicum</name>
    <name type="common">Blue mold</name>
    <dbReference type="NCBI Taxonomy" id="40296"/>
    <lineage>
        <taxon>Eukaryota</taxon>
        <taxon>Fungi</taxon>
        <taxon>Dikarya</taxon>
        <taxon>Ascomycota</taxon>
        <taxon>Pezizomycotina</taxon>
        <taxon>Eurotiomycetes</taxon>
        <taxon>Eurotiomycetidae</taxon>
        <taxon>Eurotiales</taxon>
        <taxon>Aspergillaceae</taxon>
        <taxon>Penicillium</taxon>
    </lineage>
</organism>
<dbReference type="PRINTS" id="PR02008">
    <property type="entry name" value="RCMTFAMILY"/>
</dbReference>
<feature type="binding site" evidence="10">
    <location>
        <begin position="540"/>
        <end position="546"/>
    </location>
    <ligand>
        <name>S-adenosyl-L-methionine</name>
        <dbReference type="ChEBI" id="CHEBI:59789"/>
    </ligand>
</feature>
<comment type="caution">
    <text evidence="13">The sequence shown here is derived from an EMBL/GenBank/DDBJ whole genome shotgun (WGS) entry which is preliminary data.</text>
</comment>
<evidence type="ECO:0000256" key="10">
    <source>
        <dbReference type="PROSITE-ProRule" id="PRU01023"/>
    </source>
</evidence>
<dbReference type="GO" id="GO:0000049">
    <property type="term" value="F:tRNA binding"/>
    <property type="evidence" value="ECO:0007669"/>
    <property type="project" value="UniProtKB-KW"/>
</dbReference>
<evidence type="ECO:0000259" key="12">
    <source>
        <dbReference type="PROSITE" id="PS51686"/>
    </source>
</evidence>
<evidence type="ECO:0000256" key="4">
    <source>
        <dbReference type="ARBA" id="ARBA00022603"/>
    </source>
</evidence>
<evidence type="ECO:0000256" key="11">
    <source>
        <dbReference type="SAM" id="MobiDB-lite"/>
    </source>
</evidence>
<dbReference type="PhylomeDB" id="A0A0A2LBR3"/>
<dbReference type="GO" id="GO:0030488">
    <property type="term" value="P:tRNA methylation"/>
    <property type="evidence" value="ECO:0007669"/>
    <property type="project" value="UniProtKB-ARBA"/>
</dbReference>
<dbReference type="EMBL" id="JQGA01000240">
    <property type="protein sequence ID" value="KGO76628.1"/>
    <property type="molecule type" value="Genomic_DNA"/>
</dbReference>
<keyword evidence="7" id="KW-0819">tRNA processing</keyword>
<reference evidence="13 14" key="1">
    <citation type="journal article" date="2015" name="Mol. Plant Microbe Interact.">
        <title>Genome, transcriptome, and functional analyses of Penicillium expansum provide new insights into secondary metabolism and pathogenicity.</title>
        <authorList>
            <person name="Ballester A.R."/>
            <person name="Marcet-Houben M."/>
            <person name="Levin E."/>
            <person name="Sela N."/>
            <person name="Selma-Lazaro C."/>
            <person name="Carmona L."/>
            <person name="Wisniewski M."/>
            <person name="Droby S."/>
            <person name="Gonzalez-Candelas L."/>
            <person name="Gabaldon T."/>
        </authorList>
    </citation>
    <scope>NUCLEOTIDE SEQUENCE [LARGE SCALE GENOMIC DNA]</scope>
    <source>
        <strain evidence="13 14">PHI-1</strain>
    </source>
</reference>
<evidence type="ECO:0000256" key="5">
    <source>
        <dbReference type="ARBA" id="ARBA00022679"/>
    </source>
</evidence>
<dbReference type="Pfam" id="PF25378">
    <property type="entry name" value="PUA_NSUN2"/>
    <property type="match status" value="1"/>
</dbReference>
<keyword evidence="14" id="KW-1185">Reference proteome</keyword>
<dbReference type="SUPFAM" id="SSF53335">
    <property type="entry name" value="S-adenosyl-L-methionine-dependent methyltransferases"/>
    <property type="match status" value="1"/>
</dbReference>
<keyword evidence="4 10" id="KW-0489">Methyltransferase</keyword>
<dbReference type="Pfam" id="PF25376">
    <property type="entry name" value="Pre-PUA_NSUN2"/>
    <property type="match status" value="1"/>
</dbReference>
<dbReference type="PANTHER" id="PTHR22808:SF1">
    <property type="entry name" value="RNA CYTOSINE-C(5)-METHYLTRANSFERASE NSUN2-RELATED"/>
    <property type="match status" value="1"/>
</dbReference>
<keyword evidence="5 10" id="KW-0808">Transferase</keyword>
<dbReference type="InterPro" id="IPR049560">
    <property type="entry name" value="MeTrfase_RsmB-F_NOP2_cat"/>
</dbReference>
<dbReference type="InterPro" id="IPR023267">
    <property type="entry name" value="RCMT"/>
</dbReference>
<evidence type="ECO:0000256" key="1">
    <source>
        <dbReference type="ARBA" id="ARBA00004123"/>
    </source>
</evidence>
<feature type="compositionally biased region" description="Acidic residues" evidence="11">
    <location>
        <begin position="1205"/>
        <end position="1218"/>
    </location>
</feature>
<evidence type="ECO:0000256" key="7">
    <source>
        <dbReference type="ARBA" id="ARBA00022694"/>
    </source>
</evidence>
<dbReference type="GO" id="GO:0005737">
    <property type="term" value="C:cytoplasm"/>
    <property type="evidence" value="ECO:0007669"/>
    <property type="project" value="TreeGrafter"/>
</dbReference>
<feature type="binding site" evidence="10">
    <location>
        <position position="598"/>
    </location>
    <ligand>
        <name>S-adenosyl-L-methionine</name>
        <dbReference type="ChEBI" id="CHEBI:59789"/>
    </ligand>
</feature>
<dbReference type="GO" id="GO:0005634">
    <property type="term" value="C:nucleus"/>
    <property type="evidence" value="ECO:0007669"/>
    <property type="project" value="UniProtKB-SubCell"/>
</dbReference>
<dbReference type="Gene3D" id="3.40.50.150">
    <property type="entry name" value="Vaccinia Virus protein VP39"/>
    <property type="match status" value="1"/>
</dbReference>
<keyword evidence="9" id="KW-0539">Nucleus</keyword>
<dbReference type="STRING" id="40296.A0A0A2LBR3"/>
<evidence type="ECO:0000256" key="3">
    <source>
        <dbReference type="ARBA" id="ARBA00022555"/>
    </source>
</evidence>
<keyword evidence="3" id="KW-0820">tRNA-binding</keyword>
<dbReference type="InterPro" id="IPR057286">
    <property type="entry name" value="PUA_NSUN2"/>
</dbReference>
<dbReference type="InterPro" id="IPR018314">
    <property type="entry name" value="RsmB/NOL1/NOP2-like_CS"/>
</dbReference>
<protein>
    <submittedName>
        <fullName evidence="13">tRNA (C5-cytosine) methyltransferase, NCL1</fullName>
    </submittedName>
</protein>
<dbReference type="InterPro" id="IPR001678">
    <property type="entry name" value="MeTrfase_RsmB-F_NOP2_dom"/>
</dbReference>
<evidence type="ECO:0000256" key="6">
    <source>
        <dbReference type="ARBA" id="ARBA00022691"/>
    </source>
</evidence>
<dbReference type="PROSITE" id="PS51686">
    <property type="entry name" value="SAM_MT_RSMB_NOP"/>
    <property type="match status" value="1"/>
</dbReference>
<dbReference type="PROSITE" id="PS01153">
    <property type="entry name" value="NOL1_NOP2_SUN"/>
    <property type="match status" value="1"/>
</dbReference>
<accession>A0A0A2LBR3</accession>
<dbReference type="InterPro" id="IPR023270">
    <property type="entry name" value="RCMT_NCL1"/>
</dbReference>
<proteinExistence type="inferred from homology"/>
<dbReference type="Pfam" id="PF20150">
    <property type="entry name" value="2EXR"/>
    <property type="match status" value="1"/>
</dbReference>
<dbReference type="PRINTS" id="PR02011">
    <property type="entry name" value="RCMTNCL1"/>
</dbReference>
<evidence type="ECO:0000256" key="2">
    <source>
        <dbReference type="ARBA" id="ARBA00007494"/>
    </source>
</evidence>
<evidence type="ECO:0000313" key="13">
    <source>
        <dbReference type="EMBL" id="KGO76628.1"/>
    </source>
</evidence>
<dbReference type="Proteomes" id="UP000030104">
    <property type="component" value="Unassembled WGS sequence"/>
</dbReference>
<gene>
    <name evidence="13" type="ORF">PITC_091510</name>
</gene>
<feature type="active site" description="Nucleophile" evidence="10">
    <location>
        <position position="711"/>
    </location>
</feature>
<dbReference type="OMA" id="KSLWPQG"/>
<name>A0A0A2LBR3_PENIT</name>
<keyword evidence="6 10" id="KW-0949">S-adenosyl-L-methionine</keyword>
<keyword evidence="8 10" id="KW-0694">RNA-binding</keyword>
<evidence type="ECO:0000313" key="14">
    <source>
        <dbReference type="Proteomes" id="UP000030104"/>
    </source>
</evidence>
<dbReference type="InterPro" id="IPR045518">
    <property type="entry name" value="2EXR"/>
</dbReference>
<feature type="binding site" evidence="10">
    <location>
        <position position="625"/>
    </location>
    <ligand>
        <name>S-adenosyl-L-methionine</name>
        <dbReference type="ChEBI" id="CHEBI:59789"/>
    </ligand>
</feature>
<evidence type="ECO:0000256" key="9">
    <source>
        <dbReference type="ARBA" id="ARBA00023242"/>
    </source>
</evidence>
<dbReference type="AlphaFoldDB" id="A0A0A2LBR3"/>
<dbReference type="PANTHER" id="PTHR22808">
    <property type="entry name" value="NCL1 YEAST -RELATED NOL1/NOP2/FMU SUN DOMAIN-CONTAINING"/>
    <property type="match status" value="1"/>
</dbReference>
<dbReference type="HOGENOM" id="CLU_005316_4_2_1"/>
<evidence type="ECO:0000256" key="8">
    <source>
        <dbReference type="ARBA" id="ARBA00022884"/>
    </source>
</evidence>
<feature type="region of interest" description="Disordered" evidence="11">
    <location>
        <begin position="950"/>
        <end position="984"/>
    </location>
</feature>
<comment type="subcellular location">
    <subcellularLocation>
        <location evidence="1">Nucleus</location>
    </subcellularLocation>
</comment>